<evidence type="ECO:0000313" key="2">
    <source>
        <dbReference type="Proteomes" id="UP000095282"/>
    </source>
</evidence>
<feature type="domain" description="Sdz-33 F-box" evidence="1">
    <location>
        <begin position="5"/>
        <end position="71"/>
    </location>
</feature>
<dbReference type="Pfam" id="PF07735">
    <property type="entry name" value="FBA_2"/>
    <property type="match status" value="1"/>
</dbReference>
<dbReference type="InterPro" id="IPR053222">
    <property type="entry name" value="Zygotic_Embryogenesis-Asso"/>
</dbReference>
<protein>
    <submittedName>
        <fullName evidence="3">FBA_2 domain-containing protein</fullName>
    </submittedName>
</protein>
<dbReference type="InterPro" id="IPR012885">
    <property type="entry name" value="F-box_Sdz-33"/>
</dbReference>
<dbReference type="Proteomes" id="UP000095282">
    <property type="component" value="Unplaced"/>
</dbReference>
<proteinExistence type="predicted"/>
<keyword evidence="2" id="KW-1185">Reference proteome</keyword>
<organism evidence="2 3">
    <name type="scientific">Caenorhabditis tropicalis</name>
    <dbReference type="NCBI Taxonomy" id="1561998"/>
    <lineage>
        <taxon>Eukaryota</taxon>
        <taxon>Metazoa</taxon>
        <taxon>Ecdysozoa</taxon>
        <taxon>Nematoda</taxon>
        <taxon>Chromadorea</taxon>
        <taxon>Rhabditida</taxon>
        <taxon>Rhabditina</taxon>
        <taxon>Rhabditomorpha</taxon>
        <taxon>Rhabditoidea</taxon>
        <taxon>Rhabditidae</taxon>
        <taxon>Peloderinae</taxon>
        <taxon>Caenorhabditis</taxon>
    </lineage>
</organism>
<reference evidence="3" key="1">
    <citation type="submission" date="2016-11" db="UniProtKB">
        <authorList>
            <consortium name="WormBaseParasite"/>
        </authorList>
    </citation>
    <scope>IDENTIFICATION</scope>
</reference>
<accession>A0A1I7TUL7</accession>
<name>A0A1I7TUL7_9PELO</name>
<sequence>MSKNNFRSEIPESLNSLTINTSKFINYNQLIRLTARYITLDQSFLTNQELNMFLKSWMSCESHLDLKSIEIDIPLSKAVNEIMDLPHEVTKNGYKIKRCDGKEAKVTFGLWTRPYLYLSIN</sequence>
<evidence type="ECO:0000313" key="3">
    <source>
        <dbReference type="WBParaSite" id="Csp11.Scaffold629.g11945.t1"/>
    </source>
</evidence>
<dbReference type="WBParaSite" id="Csp11.Scaffold629.g11945.t1">
    <property type="protein sequence ID" value="Csp11.Scaffold629.g11945.t1"/>
    <property type="gene ID" value="Csp11.Scaffold629.g11945"/>
</dbReference>
<evidence type="ECO:0000259" key="1">
    <source>
        <dbReference type="Pfam" id="PF07735"/>
    </source>
</evidence>
<dbReference type="AlphaFoldDB" id="A0A1I7TUL7"/>
<dbReference type="PANTHER" id="PTHR22899">
    <property type="entry name" value="CYCLIN-RELATED F-BOX FAMILY"/>
    <property type="match status" value="1"/>
</dbReference>
<dbReference type="PANTHER" id="PTHR22899:SF0">
    <property type="entry name" value="F-BOX ASSOCIATED DOMAIN-CONTAINING PROTEIN-RELATED"/>
    <property type="match status" value="1"/>
</dbReference>